<dbReference type="EMBL" id="JANUGX010000020">
    <property type="protein sequence ID" value="MCS0590810.1"/>
    <property type="molecule type" value="Genomic_DNA"/>
</dbReference>
<dbReference type="PROSITE" id="PS51257">
    <property type="entry name" value="PROKAR_LIPOPROTEIN"/>
    <property type="match status" value="1"/>
</dbReference>
<comment type="caution">
    <text evidence="2">The sequence shown here is derived from an EMBL/GenBank/DDBJ whole genome shotgun (WGS) entry which is preliminary data.</text>
</comment>
<reference evidence="2 3" key="1">
    <citation type="submission" date="2022-08" db="EMBL/GenBank/DDBJ databases">
        <title>Reclassification of Massilia species as members of the genera Telluria, Duganella, Pseudoduganella, Mokoshia gen. nov. and Zemynaea gen. nov. using orthogonal and non-orthogonal genome-based approaches.</title>
        <authorList>
            <person name="Bowman J.P."/>
        </authorList>
    </citation>
    <scope>NUCLEOTIDE SEQUENCE [LARGE SCALE GENOMIC DNA]</scope>
    <source>
        <strain evidence="2 3">LMG 28164</strain>
    </source>
</reference>
<evidence type="ECO:0008006" key="4">
    <source>
        <dbReference type="Google" id="ProtNLM"/>
    </source>
</evidence>
<feature type="signal peptide" evidence="1">
    <location>
        <begin position="1"/>
        <end position="21"/>
    </location>
</feature>
<keyword evidence="3" id="KW-1185">Reference proteome</keyword>
<accession>A0ABT2A9D5</accession>
<sequence>MTKTIKTAGVLALILALSACAPIIRRTPPVGAPLAEVTAKLGQPNAVYPDPAGGQVLEYRGQPMGQFQHMARMGADGTLLSYEQVLTDENFARIEIGRWNRDDVLRHFGRPAEVVRSRLEEGEIWSYRYKEKGIWNSLMNVDFNARGTVLRVFNSPDPLFDERFKGL</sequence>
<evidence type="ECO:0000313" key="3">
    <source>
        <dbReference type="Proteomes" id="UP001205560"/>
    </source>
</evidence>
<protein>
    <recommendedName>
        <fullName evidence="4">Lipoprotein transmembrane</fullName>
    </recommendedName>
</protein>
<proteinExistence type="predicted"/>
<dbReference type="RefSeq" id="WP_258846586.1">
    <property type="nucleotide sequence ID" value="NZ_JANUGX010000020.1"/>
</dbReference>
<name>A0ABT2A9D5_9BURK</name>
<dbReference type="Proteomes" id="UP001205560">
    <property type="component" value="Unassembled WGS sequence"/>
</dbReference>
<evidence type="ECO:0000256" key="1">
    <source>
        <dbReference type="SAM" id="SignalP"/>
    </source>
</evidence>
<evidence type="ECO:0000313" key="2">
    <source>
        <dbReference type="EMBL" id="MCS0590810.1"/>
    </source>
</evidence>
<organism evidence="2 3">
    <name type="scientific">Massilia norwichensis</name>
    <dbReference type="NCBI Taxonomy" id="1442366"/>
    <lineage>
        <taxon>Bacteria</taxon>
        <taxon>Pseudomonadati</taxon>
        <taxon>Pseudomonadota</taxon>
        <taxon>Betaproteobacteria</taxon>
        <taxon>Burkholderiales</taxon>
        <taxon>Oxalobacteraceae</taxon>
        <taxon>Telluria group</taxon>
        <taxon>Massilia</taxon>
    </lineage>
</organism>
<gene>
    <name evidence="2" type="ORF">NX782_16595</name>
</gene>
<feature type="chain" id="PRO_5045956610" description="Lipoprotein transmembrane" evidence="1">
    <location>
        <begin position="22"/>
        <end position="167"/>
    </location>
</feature>
<keyword evidence="1" id="KW-0732">Signal</keyword>